<evidence type="ECO:0000313" key="2">
    <source>
        <dbReference type="EMBL" id="OIW27409.1"/>
    </source>
</evidence>
<gene>
    <name evidence="2" type="ORF">CONLIGDRAFT_428804</name>
</gene>
<organism evidence="2 3">
    <name type="scientific">Coniochaeta ligniaria NRRL 30616</name>
    <dbReference type="NCBI Taxonomy" id="1408157"/>
    <lineage>
        <taxon>Eukaryota</taxon>
        <taxon>Fungi</taxon>
        <taxon>Dikarya</taxon>
        <taxon>Ascomycota</taxon>
        <taxon>Pezizomycotina</taxon>
        <taxon>Sordariomycetes</taxon>
        <taxon>Sordariomycetidae</taxon>
        <taxon>Coniochaetales</taxon>
        <taxon>Coniochaetaceae</taxon>
        <taxon>Coniochaeta</taxon>
    </lineage>
</organism>
<proteinExistence type="predicted"/>
<sequence>MASQNWTDPIQRFLNDGDLGFAHLHLGSPSTPYSTPRRHQSAGLGSLFGTTDAAVYVPLNDPEYAISSAGSRASTIYADDDAYHQPADFMHIPSRARVASQVDGSAGRSGYRASPAVYHAPSTHSSEASSFAPSIFTRASAKTSVGASSRPPPQAHITNFNAALAAAAAADYASVDDTRPIAPVPTSHPLWCELCVMDNCSATFRIDQTREWIDHHCRHLKDRYPDRLMCWFCDHVPFVTSGRTNGERYANFYDRMEHIREHISGEYRTSDQMRPDFSMIDYLADNRIIDDRMRRTALGYTEVPEALRFPGSSASGSTQSYEQPQRRPPGPPLAYDLDGERRRQRPRGGHRHHHYPASSSLMVDATRSH</sequence>
<dbReference type="EMBL" id="KV875099">
    <property type="protein sequence ID" value="OIW27409.1"/>
    <property type="molecule type" value="Genomic_DNA"/>
</dbReference>
<reference evidence="2 3" key="1">
    <citation type="submission" date="2016-10" db="EMBL/GenBank/DDBJ databases">
        <title>Draft genome sequence of Coniochaeta ligniaria NRRL30616, a lignocellulolytic fungus for bioabatement of inhibitors in plant biomass hydrolysates.</title>
        <authorList>
            <consortium name="DOE Joint Genome Institute"/>
            <person name="Jimenez D.J."/>
            <person name="Hector R.E."/>
            <person name="Riley R."/>
            <person name="Sun H."/>
            <person name="Grigoriev I.V."/>
            <person name="Van Elsas J.D."/>
            <person name="Nichols N.N."/>
        </authorList>
    </citation>
    <scope>NUCLEOTIDE SEQUENCE [LARGE SCALE GENOMIC DNA]</scope>
    <source>
        <strain evidence="2 3">NRRL 30616</strain>
    </source>
</reference>
<feature type="compositionally biased region" description="Polar residues" evidence="1">
    <location>
        <begin position="312"/>
        <end position="323"/>
    </location>
</feature>
<keyword evidence="3" id="KW-1185">Reference proteome</keyword>
<dbReference type="AlphaFoldDB" id="A0A1J7J276"/>
<dbReference type="STRING" id="1408157.A0A1J7J276"/>
<accession>A0A1J7J276</accession>
<dbReference type="Proteomes" id="UP000182658">
    <property type="component" value="Unassembled WGS sequence"/>
</dbReference>
<evidence type="ECO:0000256" key="1">
    <source>
        <dbReference type="SAM" id="MobiDB-lite"/>
    </source>
</evidence>
<evidence type="ECO:0000313" key="3">
    <source>
        <dbReference type="Proteomes" id="UP000182658"/>
    </source>
</evidence>
<feature type="compositionally biased region" description="Basic residues" evidence="1">
    <location>
        <begin position="342"/>
        <end position="355"/>
    </location>
</feature>
<dbReference type="InParanoid" id="A0A1J7J276"/>
<feature type="region of interest" description="Disordered" evidence="1">
    <location>
        <begin position="307"/>
        <end position="369"/>
    </location>
</feature>
<name>A0A1J7J276_9PEZI</name>
<dbReference type="OrthoDB" id="409136at2759"/>
<protein>
    <submittedName>
        <fullName evidence="2">Uncharacterized protein</fullName>
    </submittedName>
</protein>